<keyword evidence="6" id="KW-1185">Reference proteome</keyword>
<dbReference type="InterPro" id="IPR050204">
    <property type="entry name" value="AraC_XylS_family_regulators"/>
</dbReference>
<evidence type="ECO:0000256" key="1">
    <source>
        <dbReference type="ARBA" id="ARBA00023015"/>
    </source>
</evidence>
<evidence type="ECO:0000313" key="5">
    <source>
        <dbReference type="EMBL" id="MFD1746851.1"/>
    </source>
</evidence>
<accession>A0ABW4M816</accession>
<dbReference type="PANTHER" id="PTHR46796:SF12">
    <property type="entry name" value="HTH-TYPE DNA-BINDING TRANSCRIPTIONAL ACTIVATOR EUTR"/>
    <property type="match status" value="1"/>
</dbReference>
<dbReference type="PANTHER" id="PTHR46796">
    <property type="entry name" value="HTH-TYPE TRANSCRIPTIONAL ACTIVATOR RHAS-RELATED"/>
    <property type="match status" value="1"/>
</dbReference>
<name>A0ABW4M816_9HYPH</name>
<dbReference type="RefSeq" id="WP_377403147.1">
    <property type="nucleotide sequence ID" value="NZ_JBHUEQ010000026.1"/>
</dbReference>
<feature type="domain" description="HTH araC/xylS-type" evidence="4">
    <location>
        <begin position="124"/>
        <end position="226"/>
    </location>
</feature>
<dbReference type="SUPFAM" id="SSF46689">
    <property type="entry name" value="Homeodomain-like"/>
    <property type="match status" value="2"/>
</dbReference>
<keyword evidence="3" id="KW-0804">Transcription</keyword>
<dbReference type="Proteomes" id="UP001597322">
    <property type="component" value="Unassembled WGS sequence"/>
</dbReference>
<sequence length="235" mass="26729">MTASSFSPAAKYFLTSSLPPDLDVLCLVMNRAWLLDLASSLRTREMLQQVEGTNALTIPSENVALLFAHLKQIWQSANRESEGRNGFDFEQDIELRVAEAFLSALDERCTLHGLQVTPHKLIADAARGQIMQDTSEPLDIEKLCRQMSISRRHLQNCFQSTFGQSPMQILRAMRLNGARKDILSVIPDARTSIGDIAARWGFWHWSRFTQEYKLFFGELPSETMACRQRHKNAIN</sequence>
<comment type="caution">
    <text evidence="5">The sequence shown here is derived from an EMBL/GenBank/DDBJ whole genome shotgun (WGS) entry which is preliminary data.</text>
</comment>
<proteinExistence type="predicted"/>
<organism evidence="5 6">
    <name type="scientific">Rhizobium helianthi</name>
    <dbReference type="NCBI Taxonomy" id="1132695"/>
    <lineage>
        <taxon>Bacteria</taxon>
        <taxon>Pseudomonadati</taxon>
        <taxon>Pseudomonadota</taxon>
        <taxon>Alphaproteobacteria</taxon>
        <taxon>Hyphomicrobiales</taxon>
        <taxon>Rhizobiaceae</taxon>
        <taxon>Rhizobium/Agrobacterium group</taxon>
        <taxon>Rhizobium</taxon>
    </lineage>
</organism>
<dbReference type="EMBL" id="JBHUEQ010000026">
    <property type="protein sequence ID" value="MFD1746851.1"/>
    <property type="molecule type" value="Genomic_DNA"/>
</dbReference>
<dbReference type="InterPro" id="IPR018060">
    <property type="entry name" value="HTH_AraC"/>
</dbReference>
<dbReference type="Pfam" id="PF12833">
    <property type="entry name" value="HTH_18"/>
    <property type="match status" value="1"/>
</dbReference>
<evidence type="ECO:0000256" key="2">
    <source>
        <dbReference type="ARBA" id="ARBA00023125"/>
    </source>
</evidence>
<reference evidence="6" key="1">
    <citation type="journal article" date="2019" name="Int. J. Syst. Evol. Microbiol.">
        <title>The Global Catalogue of Microorganisms (GCM) 10K type strain sequencing project: providing services to taxonomists for standard genome sequencing and annotation.</title>
        <authorList>
            <consortium name="The Broad Institute Genomics Platform"/>
            <consortium name="The Broad Institute Genome Sequencing Center for Infectious Disease"/>
            <person name="Wu L."/>
            <person name="Ma J."/>
        </authorList>
    </citation>
    <scope>NUCLEOTIDE SEQUENCE [LARGE SCALE GENOMIC DNA]</scope>
    <source>
        <strain evidence="6">CG52</strain>
    </source>
</reference>
<evidence type="ECO:0000259" key="4">
    <source>
        <dbReference type="PROSITE" id="PS01124"/>
    </source>
</evidence>
<dbReference type="SMART" id="SM00342">
    <property type="entry name" value="HTH_ARAC"/>
    <property type="match status" value="1"/>
</dbReference>
<evidence type="ECO:0000313" key="6">
    <source>
        <dbReference type="Proteomes" id="UP001597322"/>
    </source>
</evidence>
<dbReference type="Gene3D" id="1.10.10.60">
    <property type="entry name" value="Homeodomain-like"/>
    <property type="match status" value="1"/>
</dbReference>
<keyword evidence="1" id="KW-0805">Transcription regulation</keyword>
<evidence type="ECO:0000256" key="3">
    <source>
        <dbReference type="ARBA" id="ARBA00023163"/>
    </source>
</evidence>
<keyword evidence="2" id="KW-0238">DNA-binding</keyword>
<dbReference type="InterPro" id="IPR009057">
    <property type="entry name" value="Homeodomain-like_sf"/>
</dbReference>
<dbReference type="PROSITE" id="PS01124">
    <property type="entry name" value="HTH_ARAC_FAMILY_2"/>
    <property type="match status" value="1"/>
</dbReference>
<gene>
    <name evidence="5" type="ORF">ACFSE1_15350</name>
</gene>
<protein>
    <submittedName>
        <fullName evidence="5">Helix-turn-helix domain-containing protein</fullName>
    </submittedName>
</protein>